<sequence>MEKKKYGKRYQLFLIAAMLLFASACGAAKGAKEGDKGETKTKEPVELAFYFQNGNWTEERFMDLFGKHIQAKFPHITPKLILQSKGPVEDFIASGTMVDIWFNTASSVPMNISMAIDYDMSELIKKNNFNLNQLEQTSIERMRSMANGGLIGLPYSAELILLYYNKDLFDKFGVPYPKDGMTWDDIHHLAKNLSRNDGGVLYRGIRFNVAFGLLYNQLSEAFVDPKTSNATLQTDKWRKVIDNMTRLYQIPGNEATVPQITNPLKGFFEDKDTAMFVGNSANAVNIWEMTKTMNWDAVQLPFFKDAPGVGSQLEPWYAEITRQSKHKEDAFEVIAYITSDEIQTKLARQGIVPITVKPDIINQFGKDNPVFQGKNVHAFIPWTKSKPAPSPSRSVYVGAAAPKLYSWSYKIIAGDIDMNTGLRSAQEEAEKAVKEAMSK</sequence>
<feature type="signal peptide" evidence="5">
    <location>
        <begin position="1"/>
        <end position="27"/>
    </location>
</feature>
<reference evidence="6 7" key="1">
    <citation type="journal article" date="2007" name="Int. J. Syst. Evol. Microbiol.">
        <title>Paenibacillus ginsengarvi sp. nov., isolated from soil from ginseng cultivation.</title>
        <authorList>
            <person name="Yoon M.H."/>
            <person name="Ten L.N."/>
            <person name="Im W.T."/>
        </authorList>
    </citation>
    <scope>NUCLEOTIDE SEQUENCE [LARGE SCALE GENOMIC DNA]</scope>
    <source>
        <strain evidence="6 7">KCTC 13059</strain>
    </source>
</reference>
<evidence type="ECO:0000256" key="1">
    <source>
        <dbReference type="ARBA" id="ARBA00004196"/>
    </source>
</evidence>
<dbReference type="Pfam" id="PF01547">
    <property type="entry name" value="SBP_bac_1"/>
    <property type="match status" value="1"/>
</dbReference>
<comment type="caution">
    <text evidence="6">The sequence shown here is derived from an EMBL/GenBank/DDBJ whole genome shotgun (WGS) entry which is preliminary data.</text>
</comment>
<evidence type="ECO:0000256" key="5">
    <source>
        <dbReference type="SAM" id="SignalP"/>
    </source>
</evidence>
<dbReference type="PANTHER" id="PTHR43649">
    <property type="entry name" value="ARABINOSE-BINDING PROTEIN-RELATED"/>
    <property type="match status" value="1"/>
</dbReference>
<evidence type="ECO:0000256" key="4">
    <source>
        <dbReference type="ARBA" id="ARBA00022729"/>
    </source>
</evidence>
<protein>
    <submittedName>
        <fullName evidence="6">Extracellular solute-binding protein</fullName>
    </submittedName>
</protein>
<dbReference type="EMBL" id="RBAH01000003">
    <property type="protein sequence ID" value="RKN85798.1"/>
    <property type="molecule type" value="Genomic_DNA"/>
</dbReference>
<evidence type="ECO:0000313" key="6">
    <source>
        <dbReference type="EMBL" id="RKN85798.1"/>
    </source>
</evidence>
<dbReference type="AlphaFoldDB" id="A0A3B0CM27"/>
<keyword evidence="4 5" id="KW-0732">Signal</keyword>
<dbReference type="InterPro" id="IPR006059">
    <property type="entry name" value="SBP"/>
</dbReference>
<dbReference type="Gene3D" id="3.40.190.10">
    <property type="entry name" value="Periplasmic binding protein-like II"/>
    <property type="match status" value="1"/>
</dbReference>
<comment type="subcellular location">
    <subcellularLocation>
        <location evidence="1">Cell envelope</location>
    </subcellularLocation>
</comment>
<dbReference type="InterPro" id="IPR050490">
    <property type="entry name" value="Bact_solute-bd_prot1"/>
</dbReference>
<dbReference type="PANTHER" id="PTHR43649:SF31">
    <property type="entry name" value="SN-GLYCEROL-3-PHOSPHATE-BINDING PERIPLASMIC PROTEIN UGPB"/>
    <property type="match status" value="1"/>
</dbReference>
<gene>
    <name evidence="6" type="ORF">D7M11_05535</name>
</gene>
<evidence type="ECO:0000256" key="3">
    <source>
        <dbReference type="ARBA" id="ARBA00022448"/>
    </source>
</evidence>
<evidence type="ECO:0000313" key="7">
    <source>
        <dbReference type="Proteomes" id="UP000282311"/>
    </source>
</evidence>
<name>A0A3B0CM27_9BACL</name>
<keyword evidence="3" id="KW-0813">Transport</keyword>
<feature type="chain" id="PRO_5039664866" evidence="5">
    <location>
        <begin position="28"/>
        <end position="439"/>
    </location>
</feature>
<dbReference type="GO" id="GO:0030313">
    <property type="term" value="C:cell envelope"/>
    <property type="evidence" value="ECO:0007669"/>
    <property type="project" value="UniProtKB-SubCell"/>
</dbReference>
<accession>A0A3B0CM27</accession>
<dbReference type="SUPFAM" id="SSF53850">
    <property type="entry name" value="Periplasmic binding protein-like II"/>
    <property type="match status" value="1"/>
</dbReference>
<evidence type="ECO:0000256" key="2">
    <source>
        <dbReference type="ARBA" id="ARBA00008520"/>
    </source>
</evidence>
<organism evidence="6 7">
    <name type="scientific">Paenibacillus ginsengarvi</name>
    <dbReference type="NCBI Taxonomy" id="400777"/>
    <lineage>
        <taxon>Bacteria</taxon>
        <taxon>Bacillati</taxon>
        <taxon>Bacillota</taxon>
        <taxon>Bacilli</taxon>
        <taxon>Bacillales</taxon>
        <taxon>Paenibacillaceae</taxon>
        <taxon>Paenibacillus</taxon>
    </lineage>
</organism>
<dbReference type="PROSITE" id="PS51257">
    <property type="entry name" value="PROKAR_LIPOPROTEIN"/>
    <property type="match status" value="1"/>
</dbReference>
<comment type="similarity">
    <text evidence="2">Belongs to the bacterial solute-binding protein 1 family.</text>
</comment>
<keyword evidence="7" id="KW-1185">Reference proteome</keyword>
<proteinExistence type="inferred from homology"/>
<dbReference type="Proteomes" id="UP000282311">
    <property type="component" value="Unassembled WGS sequence"/>
</dbReference>